<sequence>MTGSGFWSWISTSARLVLLRPSPPCHRSRRGIRSSGPSGVKSQIRPVLKRGSHPMNPRLLQLARESRGLSQSKLAGLAGISQAALSKAENGVGTLTPERVQAVAEALGYPREVLDWPDEPVGLGPSGFYHRKQSGLGKTALQRIEAEVNLLLMQLRRLEASVDIEPIYRLPVLDADEHTPEEAAAKIRASWLLPDGPVHDVIRTVERAGVVVVRRDLESPKISGLSVRPPNGLPVIILNHGMPPARERFTVLHELGHLVMHQLPSDNGEREADVFAAELLMPGRLIGPHLSGLTLQRSIQLKQYWKASMAAVIQTAKRLDRIDESRYKSLQVQLSQHGYRRNEPAEPDREEPSTLSSILETHRADHGYSDKELATVVGLQLREFRSEYGSAFALHAV</sequence>
<dbReference type="PANTHER" id="PTHR43236">
    <property type="entry name" value="ANTITOXIN HIGA1"/>
    <property type="match status" value="1"/>
</dbReference>
<dbReference type="SUPFAM" id="SSF47413">
    <property type="entry name" value="lambda repressor-like DNA-binding domains"/>
    <property type="match status" value="1"/>
</dbReference>
<organism evidence="4 5">
    <name type="scientific">Streptomyces ficellus</name>
    <dbReference type="NCBI Taxonomy" id="1977088"/>
    <lineage>
        <taxon>Bacteria</taxon>
        <taxon>Bacillati</taxon>
        <taxon>Actinomycetota</taxon>
        <taxon>Actinomycetes</taxon>
        <taxon>Kitasatosporales</taxon>
        <taxon>Streptomycetaceae</taxon>
        <taxon>Streptomyces</taxon>
    </lineage>
</organism>
<dbReference type="Proteomes" id="UP000422572">
    <property type="component" value="Chromosome"/>
</dbReference>
<dbReference type="InterPro" id="IPR010982">
    <property type="entry name" value="Lambda_DNA-bd_dom_sf"/>
</dbReference>
<dbReference type="PROSITE" id="PS50943">
    <property type="entry name" value="HTH_CROC1"/>
    <property type="match status" value="1"/>
</dbReference>
<dbReference type="PANTHER" id="PTHR43236:SF1">
    <property type="entry name" value="BLL7220 PROTEIN"/>
    <property type="match status" value="1"/>
</dbReference>
<dbReference type="AlphaFoldDB" id="A0A6I6FH72"/>
<dbReference type="OrthoDB" id="9794834at2"/>
<protein>
    <submittedName>
        <fullName evidence="4">ImmA/IrrE family metallo-endopeptidase</fullName>
    </submittedName>
</protein>
<proteinExistence type="inferred from homology"/>
<evidence type="ECO:0000259" key="3">
    <source>
        <dbReference type="PROSITE" id="PS50943"/>
    </source>
</evidence>
<name>A0A6I6FH72_9ACTN</name>
<feature type="region of interest" description="Disordered" evidence="2">
    <location>
        <begin position="24"/>
        <end position="56"/>
    </location>
</feature>
<evidence type="ECO:0000313" key="5">
    <source>
        <dbReference type="Proteomes" id="UP000422572"/>
    </source>
</evidence>
<dbReference type="InterPro" id="IPR010359">
    <property type="entry name" value="IrrE_HExxH"/>
</dbReference>
<dbReference type="GO" id="GO:0003677">
    <property type="term" value="F:DNA binding"/>
    <property type="evidence" value="ECO:0007669"/>
    <property type="project" value="InterPro"/>
</dbReference>
<evidence type="ECO:0000313" key="4">
    <source>
        <dbReference type="EMBL" id="QGV79452.1"/>
    </source>
</evidence>
<evidence type="ECO:0000256" key="2">
    <source>
        <dbReference type="SAM" id="MobiDB-lite"/>
    </source>
</evidence>
<dbReference type="EMBL" id="CP034279">
    <property type="protein sequence ID" value="QGV79452.1"/>
    <property type="molecule type" value="Genomic_DNA"/>
</dbReference>
<reference evidence="4 5" key="1">
    <citation type="submission" date="2018-12" db="EMBL/GenBank/DDBJ databases">
        <title>Complete genome sequence of Streptomyces ficellus NRRL8067, the producer of ficellomycin, feldamycin and nojirimycin.</title>
        <authorList>
            <person name="Zhang H."/>
            <person name="Yue R."/>
            <person name="Liu Y."/>
            <person name="Li M."/>
            <person name="Mu H."/>
            <person name="Zhang J."/>
        </authorList>
    </citation>
    <scope>NUCLEOTIDE SEQUENCE [LARGE SCALE GENOMIC DNA]</scope>
    <source>
        <strain evidence="4 5">NRRL 8067</strain>
    </source>
</reference>
<keyword evidence="5" id="KW-1185">Reference proteome</keyword>
<feature type="domain" description="HTH cro/C1-type" evidence="3">
    <location>
        <begin position="60"/>
        <end position="114"/>
    </location>
</feature>
<gene>
    <name evidence="4" type="ORF">EIZ62_15260</name>
</gene>
<dbReference type="InterPro" id="IPR052345">
    <property type="entry name" value="Rad_response_metalloprotease"/>
</dbReference>
<evidence type="ECO:0000256" key="1">
    <source>
        <dbReference type="ARBA" id="ARBA00007227"/>
    </source>
</evidence>
<accession>A0A6I6FH72</accession>
<dbReference type="Gene3D" id="1.10.10.2910">
    <property type="match status" value="1"/>
</dbReference>
<feature type="region of interest" description="Disordered" evidence="2">
    <location>
        <begin position="333"/>
        <end position="356"/>
    </location>
</feature>
<dbReference type="Pfam" id="PF01381">
    <property type="entry name" value="HTH_3"/>
    <property type="match status" value="1"/>
</dbReference>
<feature type="compositionally biased region" description="Basic and acidic residues" evidence="2">
    <location>
        <begin position="340"/>
        <end position="352"/>
    </location>
</feature>
<dbReference type="CDD" id="cd00093">
    <property type="entry name" value="HTH_XRE"/>
    <property type="match status" value="1"/>
</dbReference>
<dbReference type="InterPro" id="IPR001387">
    <property type="entry name" value="Cro/C1-type_HTH"/>
</dbReference>
<dbReference type="SMART" id="SM00530">
    <property type="entry name" value="HTH_XRE"/>
    <property type="match status" value="1"/>
</dbReference>
<dbReference type="Pfam" id="PF06114">
    <property type="entry name" value="Peptidase_M78"/>
    <property type="match status" value="1"/>
</dbReference>
<dbReference type="Gene3D" id="1.10.260.40">
    <property type="entry name" value="lambda repressor-like DNA-binding domains"/>
    <property type="match status" value="1"/>
</dbReference>
<comment type="similarity">
    <text evidence="1">Belongs to the short-chain fatty acyl-CoA assimilation regulator (ScfR) family.</text>
</comment>
<dbReference type="KEGG" id="sfic:EIZ62_15260"/>